<protein>
    <recommendedName>
        <fullName evidence="1">RNase H type-1 domain-containing protein</fullName>
    </recommendedName>
</protein>
<keyword evidence="3" id="KW-1185">Reference proteome</keyword>
<gene>
    <name evidence="2" type="ORF">LAZ67_5004413</name>
</gene>
<dbReference type="Pfam" id="PF00075">
    <property type="entry name" value="RNase_H"/>
    <property type="match status" value="1"/>
</dbReference>
<evidence type="ECO:0000313" key="3">
    <source>
        <dbReference type="Proteomes" id="UP001235939"/>
    </source>
</evidence>
<dbReference type="InterPro" id="IPR002156">
    <property type="entry name" value="RNaseH_domain"/>
</dbReference>
<evidence type="ECO:0000259" key="1">
    <source>
        <dbReference type="PROSITE" id="PS50879"/>
    </source>
</evidence>
<evidence type="ECO:0000313" key="2">
    <source>
        <dbReference type="EMBL" id="UYV68472.1"/>
    </source>
</evidence>
<dbReference type="EMBL" id="CP092867">
    <property type="protein sequence ID" value="UYV68472.1"/>
    <property type="molecule type" value="Genomic_DNA"/>
</dbReference>
<dbReference type="Gene3D" id="3.30.420.10">
    <property type="entry name" value="Ribonuclease H-like superfamily/Ribonuclease H"/>
    <property type="match status" value="1"/>
</dbReference>
<sequence>MFSLPPHLSVAIFSDCLSRLLSLPDLHCRHPLIHRCQTTLYKLLDSCRITLHWVKGHSGNFGNCRADALARSASENTASPAQYKLASRRTLFNYLSKSFWDTWETSPPTHTIYKNLGISPRSLSSSHKHIIPDCAITTGSFDKAKHIRAPTCNHCLSSPETISHIFFECPNLDPERSQLYTACLTTIGYIPLHLKDLFWKDKLWKLILRFAHVSGRFVPSNITASTST</sequence>
<accession>A0ABY6KHX3</accession>
<dbReference type="Proteomes" id="UP001235939">
    <property type="component" value="Chromosome 05"/>
</dbReference>
<dbReference type="SUPFAM" id="SSF53098">
    <property type="entry name" value="Ribonuclease H-like"/>
    <property type="match status" value="1"/>
</dbReference>
<reference evidence="2 3" key="1">
    <citation type="submission" date="2022-01" db="EMBL/GenBank/DDBJ databases">
        <title>A chromosomal length assembly of Cordylochernes scorpioides.</title>
        <authorList>
            <person name="Zeh D."/>
            <person name="Zeh J."/>
        </authorList>
    </citation>
    <scope>NUCLEOTIDE SEQUENCE [LARGE SCALE GENOMIC DNA]</scope>
    <source>
        <strain evidence="2">IN4F17</strain>
        <tissue evidence="2">Whole Body</tissue>
    </source>
</reference>
<name>A0ABY6KHX3_9ARAC</name>
<dbReference type="PROSITE" id="PS50879">
    <property type="entry name" value="RNASE_H_1"/>
    <property type="match status" value="1"/>
</dbReference>
<organism evidence="2 3">
    <name type="scientific">Cordylochernes scorpioides</name>
    <dbReference type="NCBI Taxonomy" id="51811"/>
    <lineage>
        <taxon>Eukaryota</taxon>
        <taxon>Metazoa</taxon>
        <taxon>Ecdysozoa</taxon>
        <taxon>Arthropoda</taxon>
        <taxon>Chelicerata</taxon>
        <taxon>Arachnida</taxon>
        <taxon>Pseudoscorpiones</taxon>
        <taxon>Cheliferoidea</taxon>
        <taxon>Chernetidae</taxon>
        <taxon>Cordylochernes</taxon>
    </lineage>
</organism>
<proteinExistence type="predicted"/>
<feature type="domain" description="RNase H type-1" evidence="1">
    <location>
        <begin position="1"/>
        <end position="75"/>
    </location>
</feature>
<dbReference type="InterPro" id="IPR012337">
    <property type="entry name" value="RNaseH-like_sf"/>
</dbReference>
<dbReference type="InterPro" id="IPR036397">
    <property type="entry name" value="RNaseH_sf"/>
</dbReference>